<keyword evidence="4" id="KW-1185">Reference proteome</keyword>
<feature type="domain" description="Peptidoglycan binding-like" evidence="2">
    <location>
        <begin position="111"/>
        <end position="164"/>
    </location>
</feature>
<dbReference type="Pfam" id="PF01471">
    <property type="entry name" value="PG_binding_1"/>
    <property type="match status" value="2"/>
</dbReference>
<accession>A0A3P5X7H4</accession>
<gene>
    <name evidence="3" type="ORF">XINFAN_01183</name>
</gene>
<dbReference type="EMBL" id="UXAW01000049">
    <property type="protein sequence ID" value="VDC24329.1"/>
    <property type="molecule type" value="Genomic_DNA"/>
</dbReference>
<feature type="chain" id="PRO_5018209981" evidence="1">
    <location>
        <begin position="22"/>
        <end position="255"/>
    </location>
</feature>
<name>A0A3P5X7H4_9RHOB</name>
<dbReference type="RefSeq" id="WP_124085609.1">
    <property type="nucleotide sequence ID" value="NZ_UXAW01000049.1"/>
</dbReference>
<dbReference type="Proteomes" id="UP000277498">
    <property type="component" value="Unassembled WGS sequence"/>
</dbReference>
<dbReference type="SUPFAM" id="SSF47090">
    <property type="entry name" value="PGBD-like"/>
    <property type="match status" value="2"/>
</dbReference>
<evidence type="ECO:0000256" key="1">
    <source>
        <dbReference type="SAM" id="SignalP"/>
    </source>
</evidence>
<evidence type="ECO:0000313" key="3">
    <source>
        <dbReference type="EMBL" id="VDC24329.1"/>
    </source>
</evidence>
<organism evidence="3 4">
    <name type="scientific">Pseudogemmobacter humi</name>
    <dbReference type="NCBI Taxonomy" id="2483812"/>
    <lineage>
        <taxon>Bacteria</taxon>
        <taxon>Pseudomonadati</taxon>
        <taxon>Pseudomonadota</taxon>
        <taxon>Alphaproteobacteria</taxon>
        <taxon>Rhodobacterales</taxon>
        <taxon>Paracoccaceae</taxon>
        <taxon>Pseudogemmobacter</taxon>
    </lineage>
</organism>
<keyword evidence="1" id="KW-0732">Signal</keyword>
<dbReference type="Gene3D" id="1.10.101.10">
    <property type="entry name" value="PGBD-like superfamily/PGBD"/>
    <property type="match status" value="2"/>
</dbReference>
<proteinExistence type="predicted"/>
<dbReference type="OrthoDB" id="8092964at2"/>
<dbReference type="AlphaFoldDB" id="A0A3P5X7H4"/>
<dbReference type="InterPro" id="IPR002477">
    <property type="entry name" value="Peptidoglycan-bd-like"/>
</dbReference>
<dbReference type="InterPro" id="IPR036366">
    <property type="entry name" value="PGBDSf"/>
</dbReference>
<sequence>MRTIALSLLTGAALTMAPPLAPPAAAQNIEDIITGAAQSLIAQELDKNAYIAAQNTNTISAYRDYLERFPNGVYRGNAERAIARLGGNVKPTEPAPTDSAAAVEASLGLSRAQRVKIQQQLTTLGYPTGGADGLWGRNTRNAITKWQTANKVTATGYVTGQQVRLIGQQAGAAPAPVPGDEGADYQLEERLLGLTTSERREVQRRLTTLGYNTFGADGVFGRNTRRALADWQRDAGERPTGYITADQLRALRQQS</sequence>
<feature type="signal peptide" evidence="1">
    <location>
        <begin position="1"/>
        <end position="21"/>
    </location>
</feature>
<evidence type="ECO:0000259" key="2">
    <source>
        <dbReference type="Pfam" id="PF01471"/>
    </source>
</evidence>
<protein>
    <submittedName>
        <fullName evidence="3">Peptidoglycan binding domain protein</fullName>
    </submittedName>
</protein>
<evidence type="ECO:0000313" key="4">
    <source>
        <dbReference type="Proteomes" id="UP000277498"/>
    </source>
</evidence>
<feature type="domain" description="Peptidoglycan binding-like" evidence="2">
    <location>
        <begin position="197"/>
        <end position="251"/>
    </location>
</feature>
<reference evidence="3 4" key="1">
    <citation type="submission" date="2018-11" db="EMBL/GenBank/DDBJ databases">
        <authorList>
            <person name="Criscuolo A."/>
        </authorList>
    </citation>
    <scope>NUCLEOTIDE SEQUENCE [LARGE SCALE GENOMIC DNA]</scope>
    <source>
        <strain evidence="3">ACIP111625</strain>
    </source>
</reference>
<dbReference type="InterPro" id="IPR036365">
    <property type="entry name" value="PGBD-like_sf"/>
</dbReference>